<name>A0A267ES74_9PLAT</name>
<dbReference type="SMART" id="SM00248">
    <property type="entry name" value="ANK"/>
    <property type="match status" value="13"/>
</dbReference>
<dbReference type="Proteomes" id="UP000215902">
    <property type="component" value="Unassembled WGS sequence"/>
</dbReference>
<reference evidence="4 5" key="1">
    <citation type="submission" date="2017-06" db="EMBL/GenBank/DDBJ databases">
        <title>A platform for efficient transgenesis in Macrostomum lignano, a flatworm model organism for stem cell research.</title>
        <authorList>
            <person name="Berezikov E."/>
        </authorList>
    </citation>
    <scope>NUCLEOTIDE SEQUENCE [LARGE SCALE GENOMIC DNA]</scope>
    <source>
        <strain evidence="4">DV1</strain>
        <tissue evidence="4">Whole organism</tissue>
    </source>
</reference>
<dbReference type="OrthoDB" id="76098at2759"/>
<organism evidence="4 5">
    <name type="scientific">Macrostomum lignano</name>
    <dbReference type="NCBI Taxonomy" id="282301"/>
    <lineage>
        <taxon>Eukaryota</taxon>
        <taxon>Metazoa</taxon>
        <taxon>Spiralia</taxon>
        <taxon>Lophotrochozoa</taxon>
        <taxon>Platyhelminthes</taxon>
        <taxon>Rhabditophora</taxon>
        <taxon>Macrostomorpha</taxon>
        <taxon>Macrostomida</taxon>
        <taxon>Macrostomidae</taxon>
        <taxon>Macrostomum</taxon>
    </lineage>
</organism>
<gene>
    <name evidence="4" type="ORF">BOX15_Mlig003047g1</name>
</gene>
<dbReference type="STRING" id="282301.A0A267ES74"/>
<dbReference type="InterPro" id="IPR002110">
    <property type="entry name" value="Ankyrin_rpt"/>
</dbReference>
<feature type="repeat" description="ANK" evidence="3">
    <location>
        <begin position="630"/>
        <end position="662"/>
    </location>
</feature>
<proteinExistence type="predicted"/>
<accession>A0A267ES74</accession>
<keyword evidence="1" id="KW-0677">Repeat</keyword>
<protein>
    <submittedName>
        <fullName evidence="4">Uncharacterized protein</fullName>
    </submittedName>
</protein>
<dbReference type="PANTHER" id="PTHR24188:SF29">
    <property type="entry name" value="GH09064P"/>
    <property type="match status" value="1"/>
</dbReference>
<dbReference type="Pfam" id="PF12796">
    <property type="entry name" value="Ank_2"/>
    <property type="match status" value="2"/>
</dbReference>
<comment type="caution">
    <text evidence="4">The sequence shown here is derived from an EMBL/GenBank/DDBJ whole genome shotgun (WGS) entry which is preliminary data.</text>
</comment>
<dbReference type="Gene3D" id="1.10.1410.40">
    <property type="match status" value="1"/>
</dbReference>
<dbReference type="PROSITE" id="PS50297">
    <property type="entry name" value="ANK_REP_REGION"/>
    <property type="match status" value="2"/>
</dbReference>
<evidence type="ECO:0000313" key="5">
    <source>
        <dbReference type="Proteomes" id="UP000215902"/>
    </source>
</evidence>
<dbReference type="SUPFAM" id="SSF48403">
    <property type="entry name" value="Ankyrin repeat"/>
    <property type="match status" value="3"/>
</dbReference>
<keyword evidence="2 3" id="KW-0040">ANK repeat</keyword>
<dbReference type="PROSITE" id="PS50088">
    <property type="entry name" value="ANK_REPEAT"/>
    <property type="match status" value="2"/>
</dbReference>
<evidence type="ECO:0000256" key="2">
    <source>
        <dbReference type="ARBA" id="ARBA00023043"/>
    </source>
</evidence>
<keyword evidence="5" id="KW-1185">Reference proteome</keyword>
<evidence type="ECO:0000313" key="4">
    <source>
        <dbReference type="EMBL" id="PAA63679.1"/>
    </source>
</evidence>
<evidence type="ECO:0000256" key="3">
    <source>
        <dbReference type="PROSITE-ProRule" id="PRU00023"/>
    </source>
</evidence>
<dbReference type="Gene3D" id="1.25.40.20">
    <property type="entry name" value="Ankyrin repeat-containing domain"/>
    <property type="match status" value="3"/>
</dbReference>
<feature type="repeat" description="ANK" evidence="3">
    <location>
        <begin position="597"/>
        <end position="629"/>
    </location>
</feature>
<evidence type="ECO:0000256" key="1">
    <source>
        <dbReference type="ARBA" id="ARBA00022737"/>
    </source>
</evidence>
<sequence length="1307" mass="146881">MGQNLSSRQAVTRGNIPAVRAHLRLRPGQRRKTRFCIENAQLAARNSQWEVVKFLVPQVADQANRDRCCIEAAKSAAENGQWEVVKFLVSQVADQANRDRCCIEAAESAAENGQWEVVKFLVPQVADQANRDRCCIEAAKSAARNGHLEVVEFLLSEVADKANRDRCCIYAAKSAARNGHLEVVEFLLSEVADKANKDQCCIKAAETAAINGHLEVVEFLVSQVADQANRDRCCIEAAKYAAIFRKWEVVKFLVSQVADQANRDRCCIDAVESAVENDQWEVVEFLVPQVADQANRDRCCIEAAKPAAENGQWEVVKFLVSQVADQANRDRCCIEAAKYAARNRQWEVVKFLVSQVADQANRDRCCIEAAKSAAENGQWEVVKFLVSQVADQANRDRCCIEAAKPAARNRQWEVVKFLVSQVADQANRDRCCIEAAKSAAENGQWEVVKFFVSQVADQANRDRCCIEAAESAARNRQWEVVKSISCLSSSDQGANLHFQYAVAACSRLQEDVVASLGLDPDWLFQSSTILSFTAAMAIEGRNSVLTDTLSRMQPAHITQLLRLSISQRHVALAVTIAATLINDERVSTQHVDLPDSTGATALMLAADAGHHELIEKLIDLGASVRAEDSQGRTALSRACEAGHVRAVKALMDRGADASHRDGQGLTCAQVAERFEQRQVLRLLDASRAGSPEARQAAAHRLDFGLHRLSDDSQQDRHLSEELRRLLSDAGFTEQRAKCQQSLADWLQGVARVLTQDRRQMTGSYAEGWANSLVQVNGRTASDSDIDWTVLVAEQNFHLEGGCKTKKDSCRAATRLQVMEGHAQVTAGAGSQPAVTATACGVRPAQDTCHAIQCCSSFCEDRIEKLLPFNFDKVHLVRATRPSSTNELRVSFSFQEKDIMRRLSTVQGQLFTLIKFIFKRHLPLTLDTPGLKTYHAKTLLFTMLEKHGKDPWIKAWQPQNLIALLKESLDMMLGFINPSSSPDECMPHFFMPDAPLYFKNAGIGGDFDNTKARIRDRLRELRSDIGGVVEQLRRLVRPLQSQKFYFHMFTLLPLTAPPAVTEIRKGTDYPEMYYKFADVYSVVHQCVSELQSESSDRDTLMRQLSLLHELQWCKCAALCMTAMAHLKFGKSEEAERLAMELQRHQVESGLKPQDIQEDDFFPRRINRKIKLPDKPDWALRFCLPCDSPPRFPFLPEFTQTLFTARLSQPLSSHLYVNFRCLSWSLQAELLFNRPPAIKLEDWKRELEEDPDLEELLTLAHYSDCREHVELSLQQMEMIEKERRVAMETQDEEKIVWVRQKLEGLDAAA</sequence>
<dbReference type="InterPro" id="IPR036770">
    <property type="entry name" value="Ankyrin_rpt-contain_sf"/>
</dbReference>
<dbReference type="EMBL" id="NIVC01001823">
    <property type="protein sequence ID" value="PAA63679.1"/>
    <property type="molecule type" value="Genomic_DNA"/>
</dbReference>
<dbReference type="PANTHER" id="PTHR24188">
    <property type="entry name" value="ANKYRIN REPEAT PROTEIN"/>
    <property type="match status" value="1"/>
</dbReference>